<comment type="caution">
    <text evidence="2">The sequence shown here is derived from an EMBL/GenBank/DDBJ whole genome shotgun (WGS) entry which is preliminary data.</text>
</comment>
<evidence type="ECO:0000313" key="2">
    <source>
        <dbReference type="EMBL" id="RDY59243.1"/>
    </source>
</evidence>
<accession>A0A371JP72</accession>
<feature type="signal peptide" evidence="1">
    <location>
        <begin position="1"/>
        <end position="18"/>
    </location>
</feature>
<reference evidence="2 3" key="1">
    <citation type="submission" date="2018-08" db="EMBL/GenBank/DDBJ databases">
        <title>Muricauda nanhaiensis sp. nov., isolated from seawater of the South China Sea.</title>
        <authorList>
            <person name="Dang Y."/>
        </authorList>
    </citation>
    <scope>NUCLEOTIDE SEQUENCE [LARGE SCALE GENOMIC DNA]</scope>
    <source>
        <strain evidence="2 3">SM1704</strain>
    </source>
</reference>
<evidence type="ECO:0000313" key="3">
    <source>
        <dbReference type="Proteomes" id="UP000261828"/>
    </source>
</evidence>
<dbReference type="SUPFAM" id="SSF52833">
    <property type="entry name" value="Thioredoxin-like"/>
    <property type="match status" value="1"/>
</dbReference>
<dbReference type="Proteomes" id="UP000261828">
    <property type="component" value="Unassembled WGS sequence"/>
</dbReference>
<organism evidence="2 3">
    <name type="scientific">Flagellimonas nanhaiensis</name>
    <dbReference type="NCBI Taxonomy" id="2292706"/>
    <lineage>
        <taxon>Bacteria</taxon>
        <taxon>Pseudomonadati</taxon>
        <taxon>Bacteroidota</taxon>
        <taxon>Flavobacteriia</taxon>
        <taxon>Flavobacteriales</taxon>
        <taxon>Flavobacteriaceae</taxon>
        <taxon>Flagellimonas</taxon>
    </lineage>
</organism>
<dbReference type="InterPro" id="IPR036249">
    <property type="entry name" value="Thioredoxin-like_sf"/>
</dbReference>
<sequence>MKSILITFIFLLVSICHGQNFNQEIQLENGKQFLLGKINLEGLQSDPYNAWFQSGFESYVVDKGMVSLFEKPLKDHYIKLFLGTWCGDSKREVPRFLKILEAAGFPSENIEIVALDRREGKVKTSPTFEEKGLNILRVPTMLFYKNGKEVNRIVESPIESLEEDILQIVHNRPYTPNYMQ</sequence>
<protein>
    <submittedName>
        <fullName evidence="2">Thioredoxin</fullName>
    </submittedName>
</protein>
<keyword evidence="3" id="KW-1185">Reference proteome</keyword>
<evidence type="ECO:0000256" key="1">
    <source>
        <dbReference type="SAM" id="SignalP"/>
    </source>
</evidence>
<dbReference type="Gene3D" id="3.40.30.10">
    <property type="entry name" value="Glutaredoxin"/>
    <property type="match status" value="1"/>
</dbReference>
<feature type="chain" id="PRO_5016563382" evidence="1">
    <location>
        <begin position="19"/>
        <end position="180"/>
    </location>
</feature>
<dbReference type="EMBL" id="QTJX01000002">
    <property type="protein sequence ID" value="RDY59243.1"/>
    <property type="molecule type" value="Genomic_DNA"/>
</dbReference>
<keyword evidence="1" id="KW-0732">Signal</keyword>
<name>A0A371JP72_9FLAO</name>
<gene>
    <name evidence="2" type="ORF">DX873_07535</name>
</gene>
<dbReference type="RefSeq" id="WP_116183857.1">
    <property type="nucleotide sequence ID" value="NZ_QTJX01000002.1"/>
</dbReference>
<dbReference type="AlphaFoldDB" id="A0A371JP72"/>
<dbReference type="CDD" id="cd02947">
    <property type="entry name" value="TRX_family"/>
    <property type="match status" value="1"/>
</dbReference>
<dbReference type="OrthoDB" id="6398367at2"/>
<proteinExistence type="predicted"/>